<evidence type="ECO:0000313" key="4">
    <source>
        <dbReference type="EMBL" id="KRL54332.1"/>
    </source>
</evidence>
<feature type="transmembrane region" description="Helical" evidence="2">
    <location>
        <begin position="132"/>
        <end position="150"/>
    </location>
</feature>
<keyword evidence="1" id="KW-0238">DNA-binding</keyword>
<keyword evidence="2" id="KW-0812">Transmembrane</keyword>
<dbReference type="STRING" id="1114972.FD35_GL002671"/>
<dbReference type="InterPro" id="IPR010982">
    <property type="entry name" value="Lambda_DNA-bd_dom_sf"/>
</dbReference>
<sequence length="189" mass="21050">MKMMQTKGEILSANLKRARNQLRLTQSEAAKQLNVSRQAISNWETGRNLPDVLLLQQVADVYQTSVDALMNASAVTTISAKFSKVLIVIAETILVTSRMTQLSTIAGLRMMDGLIVIVAMLLFIFKIRRTRLVSATILIGVLNLIAARKSQIDLNFGMRFACFAAGILLLLQAIISLTRRITENHHFQH</sequence>
<dbReference type="Gene3D" id="1.10.260.40">
    <property type="entry name" value="lambda repressor-like DNA-binding domains"/>
    <property type="match status" value="1"/>
</dbReference>
<dbReference type="PROSITE" id="PS50943">
    <property type="entry name" value="HTH_CROC1"/>
    <property type="match status" value="1"/>
</dbReference>
<dbReference type="PANTHER" id="PTHR46558:SF4">
    <property type="entry name" value="DNA-BIDING PHAGE PROTEIN"/>
    <property type="match status" value="1"/>
</dbReference>
<name>A0A0R1RC52_9LACO</name>
<keyword evidence="2" id="KW-1133">Transmembrane helix</keyword>
<dbReference type="CDD" id="cd00093">
    <property type="entry name" value="HTH_XRE"/>
    <property type="match status" value="1"/>
</dbReference>
<dbReference type="InterPro" id="IPR001387">
    <property type="entry name" value="Cro/C1-type_HTH"/>
</dbReference>
<dbReference type="GO" id="GO:0003677">
    <property type="term" value="F:DNA binding"/>
    <property type="evidence" value="ECO:0007669"/>
    <property type="project" value="UniProtKB-KW"/>
</dbReference>
<feature type="transmembrane region" description="Helical" evidence="2">
    <location>
        <begin position="156"/>
        <end position="177"/>
    </location>
</feature>
<proteinExistence type="predicted"/>
<reference evidence="4 5" key="1">
    <citation type="journal article" date="2015" name="Genome Announc.">
        <title>Expanding the biotechnology potential of lactobacilli through comparative genomics of 213 strains and associated genera.</title>
        <authorList>
            <person name="Sun Z."/>
            <person name="Harris H.M."/>
            <person name="McCann A."/>
            <person name="Guo C."/>
            <person name="Argimon S."/>
            <person name="Zhang W."/>
            <person name="Yang X."/>
            <person name="Jeffery I.B."/>
            <person name="Cooney J.C."/>
            <person name="Kagawa T.F."/>
            <person name="Liu W."/>
            <person name="Song Y."/>
            <person name="Salvetti E."/>
            <person name="Wrobel A."/>
            <person name="Rasinkangas P."/>
            <person name="Parkhill J."/>
            <person name="Rea M.C."/>
            <person name="O'Sullivan O."/>
            <person name="Ritari J."/>
            <person name="Douillard F.P."/>
            <person name="Paul Ross R."/>
            <person name="Yang R."/>
            <person name="Briner A.E."/>
            <person name="Felis G.E."/>
            <person name="de Vos W.M."/>
            <person name="Barrangou R."/>
            <person name="Klaenhammer T.R."/>
            <person name="Caufield P.W."/>
            <person name="Cui Y."/>
            <person name="Zhang H."/>
            <person name="O'Toole P.W."/>
        </authorList>
    </citation>
    <scope>NUCLEOTIDE SEQUENCE [LARGE SCALE GENOMIC DNA]</scope>
    <source>
        <strain evidence="4 5">DSM 15814</strain>
    </source>
</reference>
<dbReference type="Proteomes" id="UP000051999">
    <property type="component" value="Unassembled WGS sequence"/>
</dbReference>
<gene>
    <name evidence="4" type="ORF">FD35_GL002671</name>
</gene>
<feature type="transmembrane region" description="Helical" evidence="2">
    <location>
        <begin position="106"/>
        <end position="125"/>
    </location>
</feature>
<feature type="domain" description="HTH cro/C1-type" evidence="3">
    <location>
        <begin position="15"/>
        <end position="69"/>
    </location>
</feature>
<evidence type="ECO:0000259" key="3">
    <source>
        <dbReference type="PROSITE" id="PS50943"/>
    </source>
</evidence>
<accession>A0A0R1RC52</accession>
<evidence type="ECO:0000313" key="5">
    <source>
        <dbReference type="Proteomes" id="UP000051999"/>
    </source>
</evidence>
<dbReference type="PATRIC" id="fig|1114972.6.peg.2736"/>
<protein>
    <recommendedName>
        <fullName evidence="3">HTH cro/C1-type domain-containing protein</fullName>
    </recommendedName>
</protein>
<dbReference type="SUPFAM" id="SSF47413">
    <property type="entry name" value="lambda repressor-like DNA-binding domains"/>
    <property type="match status" value="1"/>
</dbReference>
<dbReference type="EMBL" id="AZFF01000009">
    <property type="protein sequence ID" value="KRL54332.1"/>
    <property type="molecule type" value="Genomic_DNA"/>
</dbReference>
<evidence type="ECO:0000256" key="1">
    <source>
        <dbReference type="ARBA" id="ARBA00023125"/>
    </source>
</evidence>
<dbReference type="PANTHER" id="PTHR46558">
    <property type="entry name" value="TRACRIPTIONAL REGULATORY PROTEIN-RELATED-RELATED"/>
    <property type="match status" value="1"/>
</dbReference>
<dbReference type="Pfam" id="PF01381">
    <property type="entry name" value="HTH_3"/>
    <property type="match status" value="1"/>
</dbReference>
<organism evidence="4 5">
    <name type="scientific">Furfurilactobacillus rossiae DSM 15814</name>
    <dbReference type="NCBI Taxonomy" id="1114972"/>
    <lineage>
        <taxon>Bacteria</taxon>
        <taxon>Bacillati</taxon>
        <taxon>Bacillota</taxon>
        <taxon>Bacilli</taxon>
        <taxon>Lactobacillales</taxon>
        <taxon>Lactobacillaceae</taxon>
        <taxon>Furfurilactobacillus</taxon>
    </lineage>
</organism>
<dbReference type="eggNOG" id="COG1476">
    <property type="taxonomic scope" value="Bacteria"/>
</dbReference>
<comment type="caution">
    <text evidence="4">The sequence shown here is derived from an EMBL/GenBank/DDBJ whole genome shotgun (WGS) entry which is preliminary data.</text>
</comment>
<dbReference type="SMART" id="SM00530">
    <property type="entry name" value="HTH_XRE"/>
    <property type="match status" value="1"/>
</dbReference>
<keyword evidence="2" id="KW-0472">Membrane</keyword>
<keyword evidence="5" id="KW-1185">Reference proteome</keyword>
<dbReference type="AlphaFoldDB" id="A0A0R1RC52"/>
<evidence type="ECO:0000256" key="2">
    <source>
        <dbReference type="SAM" id="Phobius"/>
    </source>
</evidence>